<dbReference type="Gene3D" id="2.170.120.40">
    <property type="entry name" value="YbbR-like domain"/>
    <property type="match status" value="2"/>
</dbReference>
<dbReference type="Gene3D" id="2.170.120.30">
    <property type="match status" value="2"/>
</dbReference>
<dbReference type="InterPro" id="IPR053154">
    <property type="entry name" value="c-di-AMP_regulator"/>
</dbReference>
<evidence type="ECO:0000313" key="2">
    <source>
        <dbReference type="Proteomes" id="UP000198584"/>
    </source>
</evidence>
<name>A0A1H4EEA6_9BACI</name>
<dbReference type="InterPro" id="IPR012505">
    <property type="entry name" value="YbbR"/>
</dbReference>
<accession>A0A1H4EEA6</accession>
<dbReference type="Proteomes" id="UP000198584">
    <property type="component" value="Unassembled WGS sequence"/>
</dbReference>
<proteinExistence type="predicted"/>
<dbReference type="Pfam" id="PF07949">
    <property type="entry name" value="YbbR"/>
    <property type="match status" value="4"/>
</dbReference>
<dbReference type="AlphaFoldDB" id="A0A1H4EEA6"/>
<sequence>MDKWFNSPWFIRVISLLLAILLWTTVNLDDNSQSDALLINDGSKEFEVLSNIPLDVQYNDEKYTISGVPQSVAVTLEGPNSVMTPVVRQKNFEVYLDLQGYGPGTHTVDVMHSGISNRLNVNIEPKTVQVTVEEKVERDFEVGVDLINDEELVNNYEIGEATIQPSEVTVTGGKDLVDSVALVKAIVDVRDTTDTIENVQAPVKVYDTQGNELDVLVEPNIVNVTVPINLPSKQVPIEVQTKGEVPEGYAIQSVSPEVEEVTIYGQLEAISQIGRIANVEVDVSDLTESTTVEAEVPVPKGIKKVDPETVEVEVEVVEAEEQAEQVIEDVEIGVANPPGEGSVSFINPDNQQIAVTVYGNEADINNLKSEDIQAVIDVEGLEAGEHEVPIEVTGPENTSFELTNPNATIRIG</sequence>
<reference evidence="1 2" key="1">
    <citation type="submission" date="2016-10" db="EMBL/GenBank/DDBJ databases">
        <authorList>
            <person name="de Groot N.N."/>
        </authorList>
    </citation>
    <scope>NUCLEOTIDE SEQUENCE [LARGE SCALE GENOMIC DNA]</scope>
    <source>
        <strain evidence="1 2">CCM7597</strain>
    </source>
</reference>
<evidence type="ECO:0000313" key="1">
    <source>
        <dbReference type="EMBL" id="SEA83276.1"/>
    </source>
</evidence>
<dbReference type="PANTHER" id="PTHR37804">
    <property type="entry name" value="CDAA REGULATORY PROTEIN CDAR"/>
    <property type="match status" value="1"/>
</dbReference>
<dbReference type="PANTHER" id="PTHR37804:SF1">
    <property type="entry name" value="CDAA REGULATORY PROTEIN CDAR"/>
    <property type="match status" value="1"/>
</dbReference>
<dbReference type="RefSeq" id="WP_176791483.1">
    <property type="nucleotide sequence ID" value="NZ_FNQR01000009.1"/>
</dbReference>
<dbReference type="EMBL" id="FNQR01000009">
    <property type="protein sequence ID" value="SEA83276.1"/>
    <property type="molecule type" value="Genomic_DNA"/>
</dbReference>
<organism evidence="1 2">
    <name type="scientific">Thalassobacillus cyri</name>
    <dbReference type="NCBI Taxonomy" id="571932"/>
    <lineage>
        <taxon>Bacteria</taxon>
        <taxon>Bacillati</taxon>
        <taxon>Bacillota</taxon>
        <taxon>Bacilli</taxon>
        <taxon>Bacillales</taxon>
        <taxon>Bacillaceae</taxon>
        <taxon>Thalassobacillus</taxon>
    </lineage>
</organism>
<dbReference type="STRING" id="571932.SAMN05421743_10918"/>
<gene>
    <name evidence="1" type="ORF">SAMN05421743_10918</name>
</gene>
<keyword evidence="2" id="KW-1185">Reference proteome</keyword>
<protein>
    <submittedName>
        <fullName evidence="1">YbbR domain-containing protein</fullName>
    </submittedName>
</protein>